<keyword evidence="3" id="KW-1185">Reference proteome</keyword>
<dbReference type="HOGENOM" id="CLU_1766453_0_0_6"/>
<dbReference type="Proteomes" id="UP000006201">
    <property type="component" value="Unassembled WGS sequence"/>
</dbReference>
<dbReference type="AlphaFoldDB" id="A4CB37"/>
<dbReference type="eggNOG" id="ENOG502ZGDP">
    <property type="taxonomic scope" value="Bacteria"/>
</dbReference>
<feature type="coiled-coil region" evidence="1">
    <location>
        <begin position="114"/>
        <end position="141"/>
    </location>
</feature>
<dbReference type="STRING" id="87626.PTD2_22307"/>
<dbReference type="EMBL" id="AAOH01000004">
    <property type="protein sequence ID" value="EAR28595.1"/>
    <property type="molecule type" value="Genomic_DNA"/>
</dbReference>
<protein>
    <submittedName>
        <fullName evidence="2">Uncharacterized protein</fullName>
    </submittedName>
</protein>
<accession>A4CB37</accession>
<proteinExistence type="predicted"/>
<keyword evidence="1" id="KW-0175">Coiled coil</keyword>
<organism evidence="2 3">
    <name type="scientific">Pseudoalteromonas tunicata D2</name>
    <dbReference type="NCBI Taxonomy" id="87626"/>
    <lineage>
        <taxon>Bacteria</taxon>
        <taxon>Pseudomonadati</taxon>
        <taxon>Pseudomonadota</taxon>
        <taxon>Gammaproteobacteria</taxon>
        <taxon>Alteromonadales</taxon>
        <taxon>Pseudoalteromonadaceae</taxon>
        <taxon>Pseudoalteromonas</taxon>
    </lineage>
</organism>
<sequence>MERDVKTRDKEEIYEKGLTLALSGYQLIEASLKLYLRNYFNIARYLISDQLYFGFDGKDYDNAPLGKLVSVFAKTCPDNNLVSELKAEISHRNHIAHQAALNLYRKEPLPKEQFSELSDEIENHSRNITSLLSRLNEINQQLKSRFE</sequence>
<gene>
    <name evidence="2" type="ORF">PTD2_22307</name>
</gene>
<reference evidence="2 3" key="1">
    <citation type="submission" date="2006-02" db="EMBL/GenBank/DDBJ databases">
        <authorList>
            <person name="Moran M.A."/>
            <person name="Kjelleberg S."/>
            <person name="Egan S."/>
            <person name="Saunders N."/>
            <person name="Thomas T."/>
            <person name="Ferriera S."/>
            <person name="Johnson J."/>
            <person name="Kravitz S."/>
            <person name="Halpern A."/>
            <person name="Remington K."/>
            <person name="Beeson K."/>
            <person name="Tran B."/>
            <person name="Rogers Y.-H."/>
            <person name="Friedman R."/>
            <person name="Venter J.C."/>
        </authorList>
    </citation>
    <scope>NUCLEOTIDE SEQUENCE [LARGE SCALE GENOMIC DNA]</scope>
    <source>
        <strain evidence="2 3">D2</strain>
    </source>
</reference>
<evidence type="ECO:0000313" key="3">
    <source>
        <dbReference type="Proteomes" id="UP000006201"/>
    </source>
</evidence>
<name>A4CB37_9GAMM</name>
<evidence type="ECO:0000313" key="2">
    <source>
        <dbReference type="EMBL" id="EAR28595.1"/>
    </source>
</evidence>
<comment type="caution">
    <text evidence="2">The sequence shown here is derived from an EMBL/GenBank/DDBJ whole genome shotgun (WGS) entry which is preliminary data.</text>
</comment>
<evidence type="ECO:0000256" key="1">
    <source>
        <dbReference type="SAM" id="Coils"/>
    </source>
</evidence>